<reference evidence="20 21" key="1">
    <citation type="submission" date="2019-04" db="EMBL/GenBank/DDBJ databases">
        <title>Azoarcus nasutitermitis sp. nov. isolated from termite nest.</title>
        <authorList>
            <person name="Lin S.-Y."/>
            <person name="Hameed A."/>
            <person name="Hsu Y.-H."/>
            <person name="Young C.-C."/>
        </authorList>
    </citation>
    <scope>NUCLEOTIDE SEQUENCE [LARGE SCALE GENOMIC DNA]</scope>
    <source>
        <strain evidence="20 21">CC-YHH838</strain>
    </source>
</reference>
<comment type="caution">
    <text evidence="20">The sequence shown here is derived from an EMBL/GenBank/DDBJ whole genome shotgun (WGS) entry which is preliminary data.</text>
</comment>
<dbReference type="PROSITE" id="PS01156">
    <property type="entry name" value="TONB_DEPENDENT_REC_2"/>
    <property type="match status" value="1"/>
</dbReference>
<evidence type="ECO:0000256" key="17">
    <source>
        <dbReference type="SAM" id="MobiDB-lite"/>
    </source>
</evidence>
<evidence type="ECO:0000256" key="5">
    <source>
        <dbReference type="ARBA" id="ARBA00022496"/>
    </source>
</evidence>
<dbReference type="Pfam" id="PF07715">
    <property type="entry name" value="Plug"/>
    <property type="match status" value="1"/>
</dbReference>
<dbReference type="RefSeq" id="WP_136347617.1">
    <property type="nucleotide sequence ID" value="NZ_SSOC01000003.1"/>
</dbReference>
<keyword evidence="6 14" id="KW-0812">Transmembrane</keyword>
<dbReference type="PROSITE" id="PS52016">
    <property type="entry name" value="TONB_DEPENDENT_REC_3"/>
    <property type="match status" value="1"/>
</dbReference>
<accession>A0A4S4AZ21</accession>
<keyword evidence="12 20" id="KW-0675">Receptor</keyword>
<evidence type="ECO:0000256" key="6">
    <source>
        <dbReference type="ARBA" id="ARBA00022692"/>
    </source>
</evidence>
<dbReference type="Gene3D" id="2.170.130.10">
    <property type="entry name" value="TonB-dependent receptor, plug domain"/>
    <property type="match status" value="1"/>
</dbReference>
<dbReference type="PANTHER" id="PTHR32552:SF74">
    <property type="entry name" value="HYDROXAMATE SIDEROPHORE RECEPTOR FHUE"/>
    <property type="match status" value="1"/>
</dbReference>
<evidence type="ECO:0000256" key="16">
    <source>
        <dbReference type="RuleBase" id="RU003357"/>
    </source>
</evidence>
<keyword evidence="11 14" id="KW-0472">Membrane</keyword>
<dbReference type="Proteomes" id="UP000308430">
    <property type="component" value="Unassembled WGS sequence"/>
</dbReference>
<evidence type="ECO:0000313" key="20">
    <source>
        <dbReference type="EMBL" id="THF65411.1"/>
    </source>
</evidence>
<feature type="short sequence motif" description="TonB C-terminal box" evidence="15">
    <location>
        <begin position="759"/>
        <end position="776"/>
    </location>
</feature>
<evidence type="ECO:0000256" key="18">
    <source>
        <dbReference type="SAM" id="SignalP"/>
    </source>
</evidence>
<dbReference type="Gene3D" id="2.40.170.20">
    <property type="entry name" value="TonB-dependent receptor, beta-barrel domain"/>
    <property type="match status" value="1"/>
</dbReference>
<feature type="compositionally biased region" description="Polar residues" evidence="17">
    <location>
        <begin position="132"/>
        <end position="146"/>
    </location>
</feature>
<dbReference type="PANTHER" id="PTHR32552">
    <property type="entry name" value="FERRICHROME IRON RECEPTOR-RELATED"/>
    <property type="match status" value="1"/>
</dbReference>
<dbReference type="InterPro" id="IPR011662">
    <property type="entry name" value="Secretin/TonB_short_N"/>
</dbReference>
<feature type="region of interest" description="Disordered" evidence="17">
    <location>
        <begin position="129"/>
        <end position="150"/>
    </location>
</feature>
<sequence>MLHSRKTPHRPAAVRRLAALTTLAAALLSSGIALAQGAALDLDLPAQPLDKALNALARQSGAQIVFVTDIANTQHAPALRGQLTVEQALRQLLAGSGLAVQPSGANTFTVVRDKEGGTTLAPVTVTAAADRSGTTEGTGSYTQTGPSGAATGLSLTLRETPQSLTVMTRQRMDDFKLETLTDVMEQTPGITVVRQGSHVGFQARGTSVNLQTEGNQQLASGYAYFSSTNFTLDSMVDIDRIEVLKGSNGLLVGKGNTGATVNLIRKRPTREFQARVGASAGSWNNYNANADVGGPLNASGTLRGRVAAAVTDGDSFRDYEKNKSRTLYGTVEFDLTPDTVLSAGLTYRKREVRGLAMWTNIVAYSASDPTQFLGGKPRSYNPGASWSGYEQESTNVFARLEHQFANGWTGKIQVAHENIEIPELLLGDSGGDFDTATRYLDTENRNSSIIADLKGPVHLFGRTHDVLLGAGASNGDTDFDSNKFGASHHDWKQRYVYAASRINLADPLKVIVGARITNYENQDYTTLWGGSGLKETGVVTPYAGLVFDVSKNVSLYGSYASIFEPQSSQDEQGRILDPREGLTYEVGAKGEFFDKRLNASISHFWIRTDNEAEATGGRTPSGDYAYRAIMGASRRGYELELSGELARGWQVQGGYTMNSSNLSNAGSDPKHQFKLGSTYRFADGHLQGLTVGAATRWQSTTTATSASFAGSKVQQPSYWLLDLMARYQVTSQLSISANINNVFDKKYFSYVIAGYQGLGYTWGAPRSFNVSARYDF</sequence>
<dbReference type="GO" id="GO:0015891">
    <property type="term" value="P:siderophore transport"/>
    <property type="evidence" value="ECO:0007669"/>
    <property type="project" value="InterPro"/>
</dbReference>
<feature type="chain" id="PRO_5020275726" evidence="18">
    <location>
        <begin position="36"/>
        <end position="776"/>
    </location>
</feature>
<keyword evidence="8" id="KW-0408">Iron</keyword>
<dbReference type="GO" id="GO:0015344">
    <property type="term" value="F:siderophore uptake transmembrane transporter activity"/>
    <property type="evidence" value="ECO:0007669"/>
    <property type="project" value="TreeGrafter"/>
</dbReference>
<evidence type="ECO:0000256" key="12">
    <source>
        <dbReference type="ARBA" id="ARBA00023170"/>
    </source>
</evidence>
<organism evidence="20 21">
    <name type="scientific">Pseudothauera nasutitermitis</name>
    <dbReference type="NCBI Taxonomy" id="2565930"/>
    <lineage>
        <taxon>Bacteria</taxon>
        <taxon>Pseudomonadati</taxon>
        <taxon>Pseudomonadota</taxon>
        <taxon>Betaproteobacteria</taxon>
        <taxon>Rhodocyclales</taxon>
        <taxon>Zoogloeaceae</taxon>
        <taxon>Pseudothauera</taxon>
    </lineage>
</organism>
<dbReference type="SMART" id="SM00965">
    <property type="entry name" value="STN"/>
    <property type="match status" value="1"/>
</dbReference>
<evidence type="ECO:0000256" key="11">
    <source>
        <dbReference type="ARBA" id="ARBA00023136"/>
    </source>
</evidence>
<keyword evidence="3 14" id="KW-0813">Transport</keyword>
<protein>
    <submittedName>
        <fullName evidence="20">TonB-dependent siderophore receptor</fullName>
    </submittedName>
</protein>
<proteinExistence type="inferred from homology"/>
<evidence type="ECO:0000256" key="13">
    <source>
        <dbReference type="ARBA" id="ARBA00023237"/>
    </source>
</evidence>
<dbReference type="GO" id="GO:0009279">
    <property type="term" value="C:cell outer membrane"/>
    <property type="evidence" value="ECO:0007669"/>
    <property type="project" value="UniProtKB-SubCell"/>
</dbReference>
<evidence type="ECO:0000256" key="2">
    <source>
        <dbReference type="ARBA" id="ARBA00009810"/>
    </source>
</evidence>
<dbReference type="CDD" id="cd01347">
    <property type="entry name" value="ligand_gated_channel"/>
    <property type="match status" value="1"/>
</dbReference>
<keyword evidence="4 14" id="KW-1134">Transmembrane beta strand</keyword>
<dbReference type="EMBL" id="SSOC01000003">
    <property type="protein sequence ID" value="THF65411.1"/>
    <property type="molecule type" value="Genomic_DNA"/>
</dbReference>
<keyword evidence="9" id="KW-0406">Ion transport</keyword>
<evidence type="ECO:0000256" key="4">
    <source>
        <dbReference type="ARBA" id="ARBA00022452"/>
    </source>
</evidence>
<dbReference type="Pfam" id="PF00593">
    <property type="entry name" value="TonB_dep_Rec_b-barrel"/>
    <property type="match status" value="1"/>
</dbReference>
<dbReference type="InterPro" id="IPR010917">
    <property type="entry name" value="TonB_rcpt_CS"/>
</dbReference>
<dbReference type="InterPro" id="IPR039426">
    <property type="entry name" value="TonB-dep_rcpt-like"/>
</dbReference>
<keyword evidence="5" id="KW-0410">Iron transport</keyword>
<feature type="domain" description="Secretin/TonB short N-terminal" evidence="19">
    <location>
        <begin position="62"/>
        <end position="113"/>
    </location>
</feature>
<dbReference type="Pfam" id="PF07660">
    <property type="entry name" value="STN"/>
    <property type="match status" value="1"/>
</dbReference>
<evidence type="ECO:0000256" key="7">
    <source>
        <dbReference type="ARBA" id="ARBA00022729"/>
    </source>
</evidence>
<evidence type="ECO:0000256" key="8">
    <source>
        <dbReference type="ARBA" id="ARBA00023004"/>
    </source>
</evidence>
<dbReference type="AlphaFoldDB" id="A0A4S4AZ21"/>
<keyword evidence="13 14" id="KW-0998">Cell outer membrane</keyword>
<evidence type="ECO:0000256" key="10">
    <source>
        <dbReference type="ARBA" id="ARBA00023077"/>
    </source>
</evidence>
<evidence type="ECO:0000256" key="15">
    <source>
        <dbReference type="PROSITE-ProRule" id="PRU10144"/>
    </source>
</evidence>
<dbReference type="InterPro" id="IPR012910">
    <property type="entry name" value="Plug_dom"/>
</dbReference>
<evidence type="ECO:0000256" key="9">
    <source>
        <dbReference type="ARBA" id="ARBA00023065"/>
    </source>
</evidence>
<evidence type="ECO:0000256" key="3">
    <source>
        <dbReference type="ARBA" id="ARBA00022448"/>
    </source>
</evidence>
<evidence type="ECO:0000256" key="14">
    <source>
        <dbReference type="PROSITE-ProRule" id="PRU01360"/>
    </source>
</evidence>
<dbReference type="InterPro" id="IPR037066">
    <property type="entry name" value="Plug_dom_sf"/>
</dbReference>
<evidence type="ECO:0000313" key="21">
    <source>
        <dbReference type="Proteomes" id="UP000308430"/>
    </source>
</evidence>
<dbReference type="GO" id="GO:0038023">
    <property type="term" value="F:signaling receptor activity"/>
    <property type="evidence" value="ECO:0007669"/>
    <property type="project" value="InterPro"/>
</dbReference>
<dbReference type="Gene3D" id="3.55.50.30">
    <property type="match status" value="1"/>
</dbReference>
<keyword evidence="21" id="KW-1185">Reference proteome</keyword>
<comment type="similarity">
    <text evidence="2 14 16">Belongs to the TonB-dependent receptor family.</text>
</comment>
<dbReference type="InterPro" id="IPR000531">
    <property type="entry name" value="Beta-barrel_TonB"/>
</dbReference>
<keyword evidence="7 18" id="KW-0732">Signal</keyword>
<evidence type="ECO:0000256" key="1">
    <source>
        <dbReference type="ARBA" id="ARBA00004571"/>
    </source>
</evidence>
<gene>
    <name evidence="20" type="ORF">E6C76_07355</name>
</gene>
<name>A0A4S4AZ21_9RHOO</name>
<feature type="signal peptide" evidence="18">
    <location>
        <begin position="1"/>
        <end position="35"/>
    </location>
</feature>
<evidence type="ECO:0000259" key="19">
    <source>
        <dbReference type="SMART" id="SM00965"/>
    </source>
</evidence>
<keyword evidence="10 16" id="KW-0798">TonB box</keyword>
<dbReference type="SUPFAM" id="SSF56935">
    <property type="entry name" value="Porins"/>
    <property type="match status" value="1"/>
</dbReference>
<dbReference type="OrthoDB" id="174652at2"/>
<dbReference type="InterPro" id="IPR036942">
    <property type="entry name" value="Beta-barrel_TonB_sf"/>
</dbReference>
<dbReference type="InterPro" id="IPR010105">
    <property type="entry name" value="TonB_sidphr_rcpt"/>
</dbReference>
<comment type="subcellular location">
    <subcellularLocation>
        <location evidence="1 14">Cell outer membrane</location>
        <topology evidence="1 14">Multi-pass membrane protein</topology>
    </subcellularLocation>
</comment>
<dbReference type="NCBIfam" id="TIGR01783">
    <property type="entry name" value="TonB-siderophor"/>
    <property type="match status" value="1"/>
</dbReference>